<gene>
    <name evidence="2" type="ORF">PAHA3_2080</name>
</gene>
<dbReference type="RefSeq" id="WP_062834623.1">
    <property type="nucleotide sequence ID" value="NZ_BCNV01000001.1"/>
</dbReference>
<evidence type="ECO:0000259" key="1">
    <source>
        <dbReference type="PROSITE" id="PS51272"/>
    </source>
</evidence>
<evidence type="ECO:0000313" key="3">
    <source>
        <dbReference type="Proteomes" id="UP000069697"/>
    </source>
</evidence>
<dbReference type="AlphaFoldDB" id="A0A100VLC8"/>
<dbReference type="PROSITE" id="PS51272">
    <property type="entry name" value="SLH"/>
    <property type="match status" value="1"/>
</dbReference>
<sequence length="347" mass="39940">MKRWIDVDPLDWFYRDTLEITRLKTDGTGNVDVLSGMTYNVFKTGYERMVKRFVTVNGQQEFLVPDYKYHADNPMFVMINGVEVLPEKIEDGKVTMSNPLSAGIEVVCVTYGIPDRKDIGCLNTPYNGTSDYRMPHGTLKYATTYKFSLSNPPESCTVLGVKLKRMIVTVGAGSDAGVVIRNAIGFQRDVFVIHKGEVYLPYMYNGFPATIGYNAKINGVNRRTSETVIVESGRVTYNDRFFGDVRIRRGDFFALMSRIYENLHNRYTDRAFAYNSTPMRDIADKADIQANWYRNDVLTLLDEKYHDGCYVFPLYTDDKFEPEACITRAEAVTYLNRFIEWITEKYR</sequence>
<accession>A0A100VLC8</accession>
<organism evidence="2 3">
    <name type="scientific">Paenibacillus amylolyticus</name>
    <dbReference type="NCBI Taxonomy" id="1451"/>
    <lineage>
        <taxon>Bacteria</taxon>
        <taxon>Bacillati</taxon>
        <taxon>Bacillota</taxon>
        <taxon>Bacilli</taxon>
        <taxon>Bacillales</taxon>
        <taxon>Paenibacillaceae</taxon>
        <taxon>Paenibacillus</taxon>
    </lineage>
</organism>
<reference evidence="3" key="2">
    <citation type="submission" date="2016-01" db="EMBL/GenBank/DDBJ databases">
        <title>Draft Genome Sequence of Paenibacillus amylolyticus Heshi-A3 that Was Isolated from Fermented Rice Bran with Aging Salted Mackerel, Which Was Named Heshiko as Traditional Fermented Seafood in Japan.</title>
        <authorList>
            <person name="Akuzawa S."/>
            <person name="Nakagawa J."/>
            <person name="Kanekatsu T."/>
            <person name="Kubota E."/>
            <person name="Ohtake R."/>
            <person name="Suzuki T."/>
            <person name="Kanesaki Y."/>
        </authorList>
    </citation>
    <scope>NUCLEOTIDE SEQUENCE [LARGE SCALE GENOMIC DNA]</scope>
    <source>
        <strain evidence="3">Heshi-A3</strain>
    </source>
</reference>
<feature type="domain" description="SLH" evidence="1">
    <location>
        <begin position="280"/>
        <end position="347"/>
    </location>
</feature>
<protein>
    <recommendedName>
        <fullName evidence="1">SLH domain-containing protein</fullName>
    </recommendedName>
</protein>
<dbReference type="InterPro" id="IPR001119">
    <property type="entry name" value="SLH_dom"/>
</dbReference>
<name>A0A100VLC8_PAEAM</name>
<dbReference type="EMBL" id="BCNV01000001">
    <property type="protein sequence ID" value="GAS82006.1"/>
    <property type="molecule type" value="Genomic_DNA"/>
</dbReference>
<evidence type="ECO:0000313" key="2">
    <source>
        <dbReference type="EMBL" id="GAS82006.1"/>
    </source>
</evidence>
<dbReference type="Proteomes" id="UP000069697">
    <property type="component" value="Unassembled WGS sequence"/>
</dbReference>
<comment type="caution">
    <text evidence="2">The sequence shown here is derived from an EMBL/GenBank/DDBJ whole genome shotgun (WGS) entry which is preliminary data.</text>
</comment>
<reference evidence="2 3" key="1">
    <citation type="journal article" date="2016" name="Genome Announc.">
        <title>Draft Genome Sequence of Paenibacillus amylolyticus Heshi-A3, Isolated from Fermented Rice Bran in a Japanese Fermented Seafood Dish.</title>
        <authorList>
            <person name="Akuzawa S."/>
            <person name="Nagaoka J."/>
            <person name="Kanekatsu M."/>
            <person name="Kubota E."/>
            <person name="Ohtake R."/>
            <person name="Suzuki T."/>
            <person name="Kanesaki Y."/>
        </authorList>
    </citation>
    <scope>NUCLEOTIDE SEQUENCE [LARGE SCALE GENOMIC DNA]</scope>
    <source>
        <strain evidence="2 3">Heshi-A3</strain>
    </source>
</reference>
<proteinExistence type="predicted"/>